<dbReference type="Pfam" id="PF00328">
    <property type="entry name" value="His_Phos_2"/>
    <property type="match status" value="1"/>
</dbReference>
<feature type="transmembrane region" description="Helical" evidence="3">
    <location>
        <begin position="441"/>
        <end position="466"/>
    </location>
</feature>
<name>A0A2T3ANH9_9PEZI</name>
<dbReference type="SUPFAM" id="SSF53254">
    <property type="entry name" value="Phosphoglycerate mutase-like"/>
    <property type="match status" value="1"/>
</dbReference>
<proteinExistence type="inferred from homology"/>
<protein>
    <submittedName>
        <fullName evidence="5">Histidine phosphatase superfamily</fullName>
    </submittedName>
</protein>
<reference evidence="5 6" key="1">
    <citation type="journal article" date="2018" name="Mycol. Prog.">
        <title>Coniella lustricola, a new species from submerged detritus.</title>
        <authorList>
            <person name="Raudabaugh D.B."/>
            <person name="Iturriaga T."/>
            <person name="Carver A."/>
            <person name="Mondo S."/>
            <person name="Pangilinan J."/>
            <person name="Lipzen A."/>
            <person name="He G."/>
            <person name="Amirebrahimi M."/>
            <person name="Grigoriev I.V."/>
            <person name="Miller A.N."/>
        </authorList>
    </citation>
    <scope>NUCLEOTIDE SEQUENCE [LARGE SCALE GENOMIC DNA]</scope>
    <source>
        <strain evidence="5 6">B22-T-1</strain>
    </source>
</reference>
<dbReference type="InterPro" id="IPR000560">
    <property type="entry name" value="His_Pase_clade-2"/>
</dbReference>
<dbReference type="PANTHER" id="PTHR11567:SF142">
    <property type="entry name" value="PHOSPHOGLYCERATE MUTASE-LIKE PROTEIN"/>
    <property type="match status" value="1"/>
</dbReference>
<evidence type="ECO:0000256" key="2">
    <source>
        <dbReference type="SAM" id="MobiDB-lite"/>
    </source>
</evidence>
<dbReference type="Gene3D" id="3.40.50.1240">
    <property type="entry name" value="Phosphoglycerate mutase-like"/>
    <property type="match status" value="1"/>
</dbReference>
<feature type="region of interest" description="Disordered" evidence="2">
    <location>
        <begin position="475"/>
        <end position="496"/>
    </location>
</feature>
<dbReference type="InterPro" id="IPR050645">
    <property type="entry name" value="Histidine_acid_phosphatase"/>
</dbReference>
<gene>
    <name evidence="5" type="ORF">BD289DRAFT_457561</name>
</gene>
<dbReference type="OrthoDB" id="258392at2759"/>
<keyword evidence="3" id="KW-1133">Transmembrane helix</keyword>
<evidence type="ECO:0000256" key="3">
    <source>
        <dbReference type="SAM" id="Phobius"/>
    </source>
</evidence>
<keyword evidence="6" id="KW-1185">Reference proteome</keyword>
<dbReference type="EMBL" id="KZ678372">
    <property type="protein sequence ID" value="PSS05218.1"/>
    <property type="molecule type" value="Genomic_DNA"/>
</dbReference>
<feature type="chain" id="PRO_5015519926" evidence="4">
    <location>
        <begin position="20"/>
        <end position="496"/>
    </location>
</feature>
<feature type="signal peptide" evidence="4">
    <location>
        <begin position="1"/>
        <end position="19"/>
    </location>
</feature>
<keyword evidence="3" id="KW-0812">Transmembrane</keyword>
<keyword evidence="3" id="KW-0472">Membrane</keyword>
<dbReference type="InterPro" id="IPR029033">
    <property type="entry name" value="His_PPase_superfam"/>
</dbReference>
<dbReference type="GO" id="GO:0016791">
    <property type="term" value="F:phosphatase activity"/>
    <property type="evidence" value="ECO:0007669"/>
    <property type="project" value="TreeGrafter"/>
</dbReference>
<dbReference type="AlphaFoldDB" id="A0A2T3ANH9"/>
<comment type="similarity">
    <text evidence="1">Belongs to the histidine acid phosphatase family.</text>
</comment>
<sequence>MNIKSIQALLALLAGQTTAETTLGVYIFHRHGDRTSKSWPPTTLTALGADQVYTSASWFRKRYIASNSTNPILNQSPDLAKLSQLSITAPVDNVLQSSAIVFTQGIYPPAGTAADQTLANGDSTQAPFDGYQYIPVNIVTSATTSTGSEDSEWLQGSSGCANAVASSNEYLQSQEYLNLLNQTGAFYQGLLPVYNTTFTSKTATYQNAYTIFDYVHVSQIHNQTIPSANLLTNDTTLQLQTLANAHEWGLAYNESDPVRAIAGAVLAGQILQTLNTTLNAPLSQTSAERFTIQFGAYGAFMSFFGLANLTAASDDFRGIVDYASSITFELVTNATVSGSDAPATVDPDDVSVRFLFVNGTASDANVPQVYPLFGQSETTISWNDFAAGISNFSIDDTMSWCQACGNTTGVCASASSSGSGSGSAGSGSTSSKSADKITPGVAAGIGILSLFGVILLIGIAAALAGFRVVRKGSKAATDTGSNGATSPAARAYNKTA</sequence>
<dbReference type="InParanoid" id="A0A2T3ANH9"/>
<evidence type="ECO:0000313" key="6">
    <source>
        <dbReference type="Proteomes" id="UP000241462"/>
    </source>
</evidence>
<accession>A0A2T3ANH9</accession>
<evidence type="ECO:0000256" key="1">
    <source>
        <dbReference type="ARBA" id="ARBA00005375"/>
    </source>
</evidence>
<evidence type="ECO:0000256" key="4">
    <source>
        <dbReference type="SAM" id="SignalP"/>
    </source>
</evidence>
<evidence type="ECO:0000313" key="5">
    <source>
        <dbReference type="EMBL" id="PSS05218.1"/>
    </source>
</evidence>
<dbReference type="STRING" id="2025994.A0A2T3ANH9"/>
<keyword evidence="4" id="KW-0732">Signal</keyword>
<organism evidence="5 6">
    <name type="scientific">Coniella lustricola</name>
    <dbReference type="NCBI Taxonomy" id="2025994"/>
    <lineage>
        <taxon>Eukaryota</taxon>
        <taxon>Fungi</taxon>
        <taxon>Dikarya</taxon>
        <taxon>Ascomycota</taxon>
        <taxon>Pezizomycotina</taxon>
        <taxon>Sordariomycetes</taxon>
        <taxon>Sordariomycetidae</taxon>
        <taxon>Diaporthales</taxon>
        <taxon>Schizoparmaceae</taxon>
        <taxon>Coniella</taxon>
    </lineage>
</organism>
<feature type="compositionally biased region" description="Polar residues" evidence="2">
    <location>
        <begin position="476"/>
        <end position="485"/>
    </location>
</feature>
<dbReference type="Proteomes" id="UP000241462">
    <property type="component" value="Unassembled WGS sequence"/>
</dbReference>
<dbReference type="PANTHER" id="PTHR11567">
    <property type="entry name" value="ACID PHOSPHATASE-RELATED"/>
    <property type="match status" value="1"/>
</dbReference>